<dbReference type="PANTHER" id="PTHR43124:SF3">
    <property type="entry name" value="CHLORAMPHENICOL EFFLUX PUMP RV0191"/>
    <property type="match status" value="1"/>
</dbReference>
<reference evidence="9 10" key="1">
    <citation type="submission" date="2021-01" db="EMBL/GenBank/DDBJ databases">
        <title>Tumebacillus sp. strain ITR2 16S ribosomal RNA gene Genome sequencing and assembly.</title>
        <authorList>
            <person name="Kang M."/>
        </authorList>
    </citation>
    <scope>NUCLEOTIDE SEQUENCE [LARGE SCALE GENOMIC DNA]</scope>
    <source>
        <strain evidence="9 10">ITR2</strain>
    </source>
</reference>
<evidence type="ECO:0000256" key="5">
    <source>
        <dbReference type="ARBA" id="ARBA00022989"/>
    </source>
</evidence>
<keyword evidence="6 7" id="KW-0472">Membrane</keyword>
<feature type="transmembrane region" description="Helical" evidence="7">
    <location>
        <begin position="102"/>
        <end position="122"/>
    </location>
</feature>
<protein>
    <submittedName>
        <fullName evidence="9">MFS transporter</fullName>
    </submittedName>
</protein>
<dbReference type="PROSITE" id="PS50850">
    <property type="entry name" value="MFS"/>
    <property type="match status" value="1"/>
</dbReference>
<dbReference type="Pfam" id="PF07690">
    <property type="entry name" value="MFS_1"/>
    <property type="match status" value="2"/>
</dbReference>
<dbReference type="InterPro" id="IPR001958">
    <property type="entry name" value="Tet-R_TetA/multi-R_MdtG-like"/>
</dbReference>
<dbReference type="PRINTS" id="PR01035">
    <property type="entry name" value="TCRTETA"/>
</dbReference>
<dbReference type="InterPro" id="IPR011701">
    <property type="entry name" value="MFS"/>
</dbReference>
<evidence type="ECO:0000313" key="10">
    <source>
        <dbReference type="Proteomes" id="UP000602284"/>
    </source>
</evidence>
<evidence type="ECO:0000259" key="8">
    <source>
        <dbReference type="PROSITE" id="PS50850"/>
    </source>
</evidence>
<dbReference type="RefSeq" id="WP_201634878.1">
    <property type="nucleotide sequence ID" value="NZ_JAEQNB010000003.1"/>
</dbReference>
<feature type="transmembrane region" description="Helical" evidence="7">
    <location>
        <begin position="160"/>
        <end position="180"/>
    </location>
</feature>
<feature type="domain" description="Major facilitator superfamily (MFS) profile" evidence="8">
    <location>
        <begin position="6"/>
        <end position="382"/>
    </location>
</feature>
<proteinExistence type="predicted"/>
<dbReference type="SUPFAM" id="SSF103473">
    <property type="entry name" value="MFS general substrate transporter"/>
    <property type="match status" value="1"/>
</dbReference>
<dbReference type="PANTHER" id="PTHR43124">
    <property type="entry name" value="PURINE EFFLUX PUMP PBUE"/>
    <property type="match status" value="1"/>
</dbReference>
<keyword evidence="3" id="KW-1003">Cell membrane</keyword>
<accession>A0ABS1JA51</accession>
<dbReference type="InterPro" id="IPR050189">
    <property type="entry name" value="MFS_Efflux_Transporters"/>
</dbReference>
<name>A0ABS1JA51_9BACL</name>
<keyword evidence="10" id="KW-1185">Reference proteome</keyword>
<evidence type="ECO:0000256" key="4">
    <source>
        <dbReference type="ARBA" id="ARBA00022692"/>
    </source>
</evidence>
<feature type="transmembrane region" description="Helical" evidence="7">
    <location>
        <begin position="72"/>
        <end position="96"/>
    </location>
</feature>
<keyword evidence="5 7" id="KW-1133">Transmembrane helix</keyword>
<evidence type="ECO:0000313" key="9">
    <source>
        <dbReference type="EMBL" id="MBL0387153.1"/>
    </source>
</evidence>
<comment type="subcellular location">
    <subcellularLocation>
        <location evidence="1">Cell membrane</location>
        <topology evidence="1">Multi-pass membrane protein</topology>
    </subcellularLocation>
</comment>
<dbReference type="InterPro" id="IPR036259">
    <property type="entry name" value="MFS_trans_sf"/>
</dbReference>
<evidence type="ECO:0000256" key="7">
    <source>
        <dbReference type="SAM" id="Phobius"/>
    </source>
</evidence>
<evidence type="ECO:0000256" key="6">
    <source>
        <dbReference type="ARBA" id="ARBA00023136"/>
    </source>
</evidence>
<feature type="transmembrane region" description="Helical" evidence="7">
    <location>
        <begin position="134"/>
        <end position="154"/>
    </location>
</feature>
<comment type="caution">
    <text evidence="9">The sequence shown here is derived from an EMBL/GenBank/DDBJ whole genome shotgun (WGS) entry which is preliminary data.</text>
</comment>
<dbReference type="Proteomes" id="UP000602284">
    <property type="component" value="Unassembled WGS sequence"/>
</dbReference>
<evidence type="ECO:0000256" key="3">
    <source>
        <dbReference type="ARBA" id="ARBA00022475"/>
    </source>
</evidence>
<feature type="transmembrane region" description="Helical" evidence="7">
    <location>
        <begin position="361"/>
        <end position="378"/>
    </location>
</feature>
<dbReference type="Gene3D" id="1.20.1720.10">
    <property type="entry name" value="Multidrug resistance protein D"/>
    <property type="match status" value="1"/>
</dbReference>
<organism evidence="9 10">
    <name type="scientific">Tumebacillus amylolyticus</name>
    <dbReference type="NCBI Taxonomy" id="2801339"/>
    <lineage>
        <taxon>Bacteria</taxon>
        <taxon>Bacillati</taxon>
        <taxon>Bacillota</taxon>
        <taxon>Bacilli</taxon>
        <taxon>Bacillales</taxon>
        <taxon>Alicyclobacillaceae</taxon>
        <taxon>Tumebacillus</taxon>
    </lineage>
</organism>
<evidence type="ECO:0000256" key="1">
    <source>
        <dbReference type="ARBA" id="ARBA00004651"/>
    </source>
</evidence>
<dbReference type="InterPro" id="IPR020846">
    <property type="entry name" value="MFS_dom"/>
</dbReference>
<sequence>MNKRILLYLVALCAFMGPFTQTIYTPLLPEVQTELHTTQLLINLTISVFTVVLALMQIVYGPLTDLKGRRYVLLPGIALYVLATIGCAFSHSIYVLLVFRGFQAAGIATGSVVATTVIGDLFSGKERGRAMGTFQMMVSLGAVAGPLIGGYIGAQAGFNGVFWVLAGVGSALLMSIAFLLPETKSQESSGDRFTVKSFAVILRHPTGLSVILLGFIQYYTFYNFLVFLPDILSRYYSLGIEEKSLVFLPLSLAIAVGSFIGGRLQERIEPRRSLILTSSLNVASVVLFLLLAKLSLGLLILSIFLFGLCLGLSLPVQTTLLTASFVRERATAIGVYNFFRYMGMAAGPMVGTVLYRGGVSVLYGVAAVLFALTVWLASRKLSGAAEGVSPSGAK</sequence>
<feature type="transmembrane region" description="Helical" evidence="7">
    <location>
        <begin position="38"/>
        <end position="60"/>
    </location>
</feature>
<dbReference type="CDD" id="cd17474">
    <property type="entry name" value="MFS_YfmO_like"/>
    <property type="match status" value="1"/>
</dbReference>
<gene>
    <name evidence="9" type="ORF">JJB07_10885</name>
</gene>
<keyword evidence="4 7" id="KW-0812">Transmembrane</keyword>
<feature type="transmembrane region" description="Helical" evidence="7">
    <location>
        <begin position="245"/>
        <end position="262"/>
    </location>
</feature>
<evidence type="ECO:0000256" key="2">
    <source>
        <dbReference type="ARBA" id="ARBA00022448"/>
    </source>
</evidence>
<dbReference type="EMBL" id="JAEQNB010000003">
    <property type="protein sequence ID" value="MBL0387153.1"/>
    <property type="molecule type" value="Genomic_DNA"/>
</dbReference>
<keyword evidence="2" id="KW-0813">Transport</keyword>
<feature type="transmembrane region" description="Helical" evidence="7">
    <location>
        <begin position="201"/>
        <end position="225"/>
    </location>
</feature>